<proteinExistence type="predicted"/>
<protein>
    <submittedName>
        <fullName evidence="5">MFS domain-containing protein</fullName>
    </submittedName>
</protein>
<keyword evidence="4" id="KW-1185">Reference proteome</keyword>
<feature type="transmembrane region" description="Helical" evidence="2">
    <location>
        <begin position="86"/>
        <end position="106"/>
    </location>
</feature>
<organism evidence="5">
    <name type="scientific">Soboliphyme baturini</name>
    <dbReference type="NCBI Taxonomy" id="241478"/>
    <lineage>
        <taxon>Eukaryota</taxon>
        <taxon>Metazoa</taxon>
        <taxon>Ecdysozoa</taxon>
        <taxon>Nematoda</taxon>
        <taxon>Enoplea</taxon>
        <taxon>Dorylaimia</taxon>
        <taxon>Dioctophymatida</taxon>
        <taxon>Dioctophymatoidea</taxon>
        <taxon>Soboliphymatidae</taxon>
        <taxon>Soboliphyme</taxon>
    </lineage>
</organism>
<dbReference type="OrthoDB" id="5062115at2759"/>
<dbReference type="InterPro" id="IPR036259">
    <property type="entry name" value="MFS_trans_sf"/>
</dbReference>
<dbReference type="GO" id="GO:0043252">
    <property type="term" value="P:sodium-independent organic anion transport"/>
    <property type="evidence" value="ECO:0007669"/>
    <property type="project" value="TreeGrafter"/>
</dbReference>
<dbReference type="InterPro" id="IPR004156">
    <property type="entry name" value="OATP"/>
</dbReference>
<feature type="transmembrane region" description="Helical" evidence="2">
    <location>
        <begin position="126"/>
        <end position="147"/>
    </location>
</feature>
<keyword evidence="1" id="KW-1015">Disulfide bond</keyword>
<evidence type="ECO:0000313" key="5">
    <source>
        <dbReference type="WBParaSite" id="SBAD_0001304901-mRNA-1"/>
    </source>
</evidence>
<dbReference type="Pfam" id="PF03137">
    <property type="entry name" value="OATP"/>
    <property type="match status" value="1"/>
</dbReference>
<accession>A0A183J9U1</accession>
<dbReference type="SUPFAM" id="SSF103473">
    <property type="entry name" value="MFS general substrate transporter"/>
    <property type="match status" value="1"/>
</dbReference>
<dbReference type="Proteomes" id="UP000270296">
    <property type="component" value="Unassembled WGS sequence"/>
</dbReference>
<reference evidence="5" key="1">
    <citation type="submission" date="2016-06" db="UniProtKB">
        <authorList>
            <consortium name="WormBaseParasite"/>
        </authorList>
    </citation>
    <scope>IDENTIFICATION</scope>
</reference>
<sequence>MSNGSPFLSSYSKSPSQYLLTSDDTAVWGDISMELCQDHSEGIVSRCDIPPIGLRKDSFEMNNSNSYLSLKQLKDKVFPAWRSVKAFVFIICILITVHGTLATGYSMSVLTTIEKRFNIASKTAGFIISSYEFGTLLSVVFVSYFGSRGHIPRWIGFGGLVLSFGSFLFSLPHFIATPYAASFLNITKEVFLSTFKITPFVQKPELCKLNDTFVNDTCSPVTSIPIGNYVFILSLAQILLGVGGSPLLTLGTAYIDNHVEKDSSSVYLGEYVSCHNCSCPPRDLCLMNSVLPNGFISSSFR</sequence>
<dbReference type="Gene3D" id="1.20.1250.20">
    <property type="entry name" value="MFS general substrate transporter like domains"/>
    <property type="match status" value="1"/>
</dbReference>
<dbReference type="AlphaFoldDB" id="A0A183J9U1"/>
<evidence type="ECO:0000313" key="4">
    <source>
        <dbReference type="Proteomes" id="UP000270296"/>
    </source>
</evidence>
<evidence type="ECO:0000256" key="1">
    <source>
        <dbReference type="ARBA" id="ARBA00023157"/>
    </source>
</evidence>
<dbReference type="GO" id="GO:0016323">
    <property type="term" value="C:basolateral plasma membrane"/>
    <property type="evidence" value="ECO:0007669"/>
    <property type="project" value="TreeGrafter"/>
</dbReference>
<gene>
    <name evidence="3" type="ORF">SBAD_LOCUS12639</name>
</gene>
<keyword evidence="2" id="KW-0812">Transmembrane</keyword>
<evidence type="ECO:0000313" key="3">
    <source>
        <dbReference type="EMBL" id="VDP50470.1"/>
    </source>
</evidence>
<keyword evidence="2" id="KW-1133">Transmembrane helix</keyword>
<evidence type="ECO:0000256" key="2">
    <source>
        <dbReference type="SAM" id="Phobius"/>
    </source>
</evidence>
<feature type="transmembrane region" description="Helical" evidence="2">
    <location>
        <begin position="154"/>
        <end position="175"/>
    </location>
</feature>
<dbReference type="WBParaSite" id="SBAD_0001304901-mRNA-1">
    <property type="protein sequence ID" value="SBAD_0001304901-mRNA-1"/>
    <property type="gene ID" value="SBAD_0001304901"/>
</dbReference>
<dbReference type="EMBL" id="UZAM01018375">
    <property type="protein sequence ID" value="VDP50470.1"/>
    <property type="molecule type" value="Genomic_DNA"/>
</dbReference>
<reference evidence="3 4" key="2">
    <citation type="submission" date="2018-11" db="EMBL/GenBank/DDBJ databases">
        <authorList>
            <consortium name="Pathogen Informatics"/>
        </authorList>
    </citation>
    <scope>NUCLEOTIDE SEQUENCE [LARGE SCALE GENOMIC DNA]</scope>
</reference>
<dbReference type="PANTHER" id="PTHR11388:SF142">
    <property type="entry name" value="SOLUTE CARRIER ORGANIC ANION TRANSPORTER FAMILY MEMBER 5A1"/>
    <property type="match status" value="1"/>
</dbReference>
<dbReference type="GO" id="GO:0015347">
    <property type="term" value="F:sodium-independent organic anion transmembrane transporter activity"/>
    <property type="evidence" value="ECO:0007669"/>
    <property type="project" value="TreeGrafter"/>
</dbReference>
<keyword evidence="2" id="KW-0472">Membrane</keyword>
<dbReference type="PANTHER" id="PTHR11388">
    <property type="entry name" value="ORGANIC ANION TRANSPORTER"/>
    <property type="match status" value="1"/>
</dbReference>
<feature type="transmembrane region" description="Helical" evidence="2">
    <location>
        <begin position="229"/>
        <end position="255"/>
    </location>
</feature>
<name>A0A183J9U1_9BILA</name>